<keyword evidence="1" id="KW-0812">Transmembrane</keyword>
<organism evidence="3 4">
    <name type="scientific">Pantherophis guttatus</name>
    <name type="common">Corn snake</name>
    <name type="synonym">Elaphe guttata</name>
    <dbReference type="NCBI Taxonomy" id="94885"/>
    <lineage>
        <taxon>Eukaryota</taxon>
        <taxon>Metazoa</taxon>
        <taxon>Chordata</taxon>
        <taxon>Craniata</taxon>
        <taxon>Vertebrata</taxon>
        <taxon>Euteleostomi</taxon>
        <taxon>Lepidosauria</taxon>
        <taxon>Squamata</taxon>
        <taxon>Bifurcata</taxon>
        <taxon>Unidentata</taxon>
        <taxon>Episquamata</taxon>
        <taxon>Toxicofera</taxon>
        <taxon>Serpentes</taxon>
        <taxon>Colubroidea</taxon>
        <taxon>Colubridae</taxon>
        <taxon>Colubrinae</taxon>
        <taxon>Pantherophis</taxon>
    </lineage>
</organism>
<dbReference type="InParanoid" id="A0A6P9CEN5"/>
<evidence type="ECO:0000313" key="4">
    <source>
        <dbReference type="RefSeq" id="XP_034277741.2"/>
    </source>
</evidence>
<dbReference type="Proteomes" id="UP001652622">
    <property type="component" value="Unplaced"/>
</dbReference>
<dbReference type="AlphaFoldDB" id="A0A6P9CEN5"/>
<dbReference type="Pfam" id="PF07562">
    <property type="entry name" value="NCD3G"/>
    <property type="match status" value="1"/>
</dbReference>
<dbReference type="RefSeq" id="XP_034277741.2">
    <property type="nucleotide sequence ID" value="XM_034421850.2"/>
</dbReference>
<dbReference type="InterPro" id="IPR000068">
    <property type="entry name" value="GPCR_3_Ca_sens_rcpt-rel"/>
</dbReference>
<evidence type="ECO:0000256" key="1">
    <source>
        <dbReference type="SAM" id="Phobius"/>
    </source>
</evidence>
<dbReference type="GO" id="GO:0005886">
    <property type="term" value="C:plasma membrane"/>
    <property type="evidence" value="ECO:0007669"/>
    <property type="project" value="UniProtKB-SubCell"/>
</dbReference>
<evidence type="ECO:0000259" key="2">
    <source>
        <dbReference type="Pfam" id="PF07562"/>
    </source>
</evidence>
<dbReference type="PANTHER" id="PTHR24061:SF599">
    <property type="entry name" value="G-PROTEIN COUPLED RECEPTORS FAMILY 3 PROFILE DOMAIN-CONTAINING PROTEIN"/>
    <property type="match status" value="1"/>
</dbReference>
<keyword evidence="1" id="KW-0472">Membrane</keyword>
<dbReference type="InterPro" id="IPR038550">
    <property type="entry name" value="GPCR_3_9-Cys_sf"/>
</dbReference>
<dbReference type="KEGG" id="pgut:117668136"/>
<feature type="domain" description="GPCR family 3 nine cysteines" evidence="2">
    <location>
        <begin position="84"/>
        <end position="135"/>
    </location>
</feature>
<dbReference type="GO" id="GO:0004930">
    <property type="term" value="F:G protein-coupled receptor activity"/>
    <property type="evidence" value="ECO:0007669"/>
    <property type="project" value="UniProtKB-KW"/>
</dbReference>
<name>A0A6P9CEN5_PANGU</name>
<sequence length="189" mass="21485">MSGALRLQPWQFHAFLKNECRNLSWRKLYLDENGHVAADLNILSFLFFSKEDPIKEQVGSFERQNLIINQDAVSRLKLLNKSLPQSKCVESCQPGFVKQSREGEPVCCYNCVPCPEGSISTQEDMEECTMCPDVKFPNKDGVQCIPKIITFLSYEETLGIIAVSFTLLLFLITGMTQLQNSTRMVQHLL</sequence>
<dbReference type="GeneID" id="117668136"/>
<dbReference type="Gene3D" id="2.10.50.30">
    <property type="entry name" value="GPCR, family 3, nine cysteines domain"/>
    <property type="match status" value="1"/>
</dbReference>
<keyword evidence="1" id="KW-1133">Transmembrane helix</keyword>
<reference evidence="4" key="1">
    <citation type="submission" date="2025-08" db="UniProtKB">
        <authorList>
            <consortium name="RefSeq"/>
        </authorList>
    </citation>
    <scope>IDENTIFICATION</scope>
    <source>
        <tissue evidence="4">Blood</tissue>
    </source>
</reference>
<dbReference type="InterPro" id="IPR009030">
    <property type="entry name" value="Growth_fac_rcpt_cys_sf"/>
</dbReference>
<accession>A0A6P9CEN5</accession>
<protein>
    <submittedName>
        <fullName evidence="4">Vomeronasal type-2 receptor 26-like</fullName>
    </submittedName>
</protein>
<keyword evidence="3" id="KW-1185">Reference proteome</keyword>
<dbReference type="SUPFAM" id="SSF57184">
    <property type="entry name" value="Growth factor receptor domain"/>
    <property type="match status" value="1"/>
</dbReference>
<dbReference type="PANTHER" id="PTHR24061">
    <property type="entry name" value="CALCIUM-SENSING RECEPTOR-RELATED"/>
    <property type="match status" value="1"/>
</dbReference>
<evidence type="ECO:0000313" key="3">
    <source>
        <dbReference type="Proteomes" id="UP001652622"/>
    </source>
</evidence>
<gene>
    <name evidence="4" type="primary">LOC117668136</name>
</gene>
<dbReference type="InterPro" id="IPR011500">
    <property type="entry name" value="GPCR_3_9-Cys_dom"/>
</dbReference>
<proteinExistence type="predicted"/>
<feature type="transmembrane region" description="Helical" evidence="1">
    <location>
        <begin position="158"/>
        <end position="178"/>
    </location>
</feature>